<dbReference type="AlphaFoldDB" id="A0A8D3BWZ7"/>
<name>A0A8D3BWZ7_SCOMX</name>
<organism evidence="2 3">
    <name type="scientific">Scophthalmus maximus</name>
    <name type="common">Turbot</name>
    <name type="synonym">Psetta maxima</name>
    <dbReference type="NCBI Taxonomy" id="52904"/>
    <lineage>
        <taxon>Eukaryota</taxon>
        <taxon>Metazoa</taxon>
        <taxon>Chordata</taxon>
        <taxon>Craniata</taxon>
        <taxon>Vertebrata</taxon>
        <taxon>Euteleostomi</taxon>
        <taxon>Actinopterygii</taxon>
        <taxon>Neopterygii</taxon>
        <taxon>Teleostei</taxon>
        <taxon>Neoteleostei</taxon>
        <taxon>Acanthomorphata</taxon>
        <taxon>Carangaria</taxon>
        <taxon>Pleuronectiformes</taxon>
        <taxon>Pleuronectoidei</taxon>
        <taxon>Scophthalmidae</taxon>
        <taxon>Scophthalmus</taxon>
    </lineage>
</organism>
<evidence type="ECO:0000313" key="3">
    <source>
        <dbReference type="Proteomes" id="UP000694558"/>
    </source>
</evidence>
<dbReference type="Ensembl" id="ENSSMAT00000041709.1">
    <property type="protein sequence ID" value="ENSSMAP00000039555.1"/>
    <property type="gene ID" value="ENSSMAG00000024707.1"/>
</dbReference>
<feature type="signal peptide" evidence="1">
    <location>
        <begin position="1"/>
        <end position="19"/>
    </location>
</feature>
<keyword evidence="1" id="KW-0732">Signal</keyword>
<evidence type="ECO:0000313" key="2">
    <source>
        <dbReference type="Ensembl" id="ENSSMAP00000039555.1"/>
    </source>
</evidence>
<reference evidence="2" key="2">
    <citation type="submission" date="2025-08" db="UniProtKB">
        <authorList>
            <consortium name="Ensembl"/>
        </authorList>
    </citation>
    <scope>IDENTIFICATION</scope>
</reference>
<protein>
    <submittedName>
        <fullName evidence="2">Uncharacterized protein</fullName>
    </submittedName>
</protein>
<dbReference type="GeneTree" id="ENSGT00690000103873"/>
<evidence type="ECO:0000256" key="1">
    <source>
        <dbReference type="SAM" id="SignalP"/>
    </source>
</evidence>
<proteinExistence type="predicted"/>
<accession>A0A8D3BWZ7</accession>
<dbReference type="Proteomes" id="UP000694558">
    <property type="component" value="Chromosome 16"/>
</dbReference>
<sequence>MFSFLLSVVALTLLPVAAASSSFSSGGGDSPPNHSYDLSGSALSALLNSPVHDAERMKRPLEGASSWFGPVSHSGVRVTLEDGTKWLVHKGDGFGVSSQTVVTDARHMSSAWEVSDQSERVTDFVREGGTGYNLLLDNCHLGSRRMMDQ</sequence>
<gene>
    <name evidence="2" type="primary">LOC118285537</name>
</gene>
<reference evidence="2" key="1">
    <citation type="submission" date="2023-05" db="EMBL/GenBank/DDBJ databases">
        <title>High-quality long-read genome of Scophthalmus maximus.</title>
        <authorList>
            <person name="Lien S."/>
            <person name="Martinez P."/>
        </authorList>
    </citation>
    <scope>NUCLEOTIDE SEQUENCE [LARGE SCALE GENOMIC DNA]</scope>
</reference>
<feature type="chain" id="PRO_5034624725" evidence="1">
    <location>
        <begin position="20"/>
        <end position="149"/>
    </location>
</feature>